<dbReference type="PANTHER" id="PTHR30093">
    <property type="entry name" value="GENERAL SECRETION PATHWAY PROTEIN G"/>
    <property type="match status" value="1"/>
</dbReference>
<evidence type="ECO:0000313" key="10">
    <source>
        <dbReference type="Proteomes" id="UP000002706"/>
    </source>
</evidence>
<evidence type="ECO:0000256" key="6">
    <source>
        <dbReference type="SAM" id="MobiDB-lite"/>
    </source>
</evidence>
<feature type="domain" description="Type II secretion system protein GspG C-terminal" evidence="8">
    <location>
        <begin position="36"/>
        <end position="126"/>
    </location>
</feature>
<dbReference type="RefSeq" id="WP_011343565.1">
    <property type="nucleotide sequence ID" value="NC_007503.1"/>
</dbReference>
<dbReference type="PRINTS" id="PR00813">
    <property type="entry name" value="BCTERIALGSPG"/>
</dbReference>
<evidence type="ECO:0000256" key="5">
    <source>
        <dbReference type="ARBA" id="ARBA00023136"/>
    </source>
</evidence>
<evidence type="ECO:0000313" key="9">
    <source>
        <dbReference type="EMBL" id="ABB14182.1"/>
    </source>
</evidence>
<dbReference type="InterPro" id="IPR013545">
    <property type="entry name" value="T2SS_protein-GspG_C"/>
</dbReference>
<dbReference type="PANTHER" id="PTHR30093:SF44">
    <property type="entry name" value="TYPE II SECRETION SYSTEM CORE PROTEIN G"/>
    <property type="match status" value="1"/>
</dbReference>
<dbReference type="Gene3D" id="3.30.700.10">
    <property type="entry name" value="Glycoprotein, Type 4 Pilin"/>
    <property type="match status" value="1"/>
</dbReference>
<dbReference type="KEGG" id="chy:CHY_0633"/>
<evidence type="ECO:0000256" key="3">
    <source>
        <dbReference type="ARBA" id="ARBA00022692"/>
    </source>
</evidence>
<feature type="region of interest" description="Disordered" evidence="6">
    <location>
        <begin position="108"/>
        <end position="140"/>
    </location>
</feature>
<organism evidence="9 10">
    <name type="scientific">Carboxydothermus hydrogenoformans (strain ATCC BAA-161 / DSM 6008 / Z-2901)</name>
    <dbReference type="NCBI Taxonomy" id="246194"/>
    <lineage>
        <taxon>Bacteria</taxon>
        <taxon>Bacillati</taxon>
        <taxon>Bacillota</taxon>
        <taxon>Clostridia</taxon>
        <taxon>Thermoanaerobacterales</taxon>
        <taxon>Thermoanaerobacteraceae</taxon>
        <taxon>Carboxydothermus</taxon>
    </lineage>
</organism>
<evidence type="ECO:0000259" key="8">
    <source>
        <dbReference type="Pfam" id="PF08334"/>
    </source>
</evidence>
<dbReference type="PROSITE" id="PS00409">
    <property type="entry name" value="PROKAR_NTER_METHYL"/>
    <property type="match status" value="1"/>
</dbReference>
<dbReference type="EMBL" id="CP000141">
    <property type="protein sequence ID" value="ABB14182.1"/>
    <property type="molecule type" value="Genomic_DNA"/>
</dbReference>
<keyword evidence="10" id="KW-1185">Reference proteome</keyword>
<dbReference type="OrthoDB" id="1787073at2"/>
<keyword evidence="3 7" id="KW-0812">Transmembrane</keyword>
<dbReference type="eggNOG" id="COG4968">
    <property type="taxonomic scope" value="Bacteria"/>
</dbReference>
<dbReference type="AlphaFoldDB" id="Q3AEE5"/>
<dbReference type="Proteomes" id="UP000002706">
    <property type="component" value="Chromosome"/>
</dbReference>
<dbReference type="HOGENOM" id="CLU_144020_0_0_9"/>
<keyword evidence="2" id="KW-0488">Methylation</keyword>
<dbReference type="Pfam" id="PF08334">
    <property type="entry name" value="T2SSG"/>
    <property type="match status" value="1"/>
</dbReference>
<evidence type="ECO:0000256" key="2">
    <source>
        <dbReference type="ARBA" id="ARBA00022481"/>
    </source>
</evidence>
<sequence>MKIRQALKNQKGFTLVELMVVVIIIGILAAIALPNFYKQADKAKVGRAKSELAQMRSILITYKSEYNKLPDDFTALLKDNGFSNGIPNDPWGNPYDYQAGNPSTGPNANFLVYSKGADGQPSTGDEVYADVNGVDQGKKP</sequence>
<name>Q3AEE5_CARHZ</name>
<dbReference type="InterPro" id="IPR012902">
    <property type="entry name" value="N_methyl_site"/>
</dbReference>
<dbReference type="GO" id="GO:0015627">
    <property type="term" value="C:type II protein secretion system complex"/>
    <property type="evidence" value="ECO:0007669"/>
    <property type="project" value="InterPro"/>
</dbReference>
<comment type="subcellular location">
    <subcellularLocation>
        <location evidence="1">Membrane</location>
        <topology evidence="1">Single-pass membrane protein</topology>
    </subcellularLocation>
</comment>
<dbReference type="GO" id="GO:0016020">
    <property type="term" value="C:membrane"/>
    <property type="evidence" value="ECO:0007669"/>
    <property type="project" value="UniProtKB-SubCell"/>
</dbReference>
<accession>Q3AEE5</accession>
<dbReference type="GO" id="GO:0015628">
    <property type="term" value="P:protein secretion by the type II secretion system"/>
    <property type="evidence" value="ECO:0007669"/>
    <property type="project" value="InterPro"/>
</dbReference>
<feature type="transmembrane region" description="Helical" evidence="7">
    <location>
        <begin position="12"/>
        <end position="37"/>
    </location>
</feature>
<dbReference type="InParanoid" id="Q3AEE5"/>
<dbReference type="InterPro" id="IPR045584">
    <property type="entry name" value="Pilin-like"/>
</dbReference>
<proteinExistence type="predicted"/>
<keyword evidence="5 7" id="KW-0472">Membrane</keyword>
<evidence type="ECO:0000256" key="1">
    <source>
        <dbReference type="ARBA" id="ARBA00004167"/>
    </source>
</evidence>
<dbReference type="SUPFAM" id="SSF54523">
    <property type="entry name" value="Pili subunits"/>
    <property type="match status" value="1"/>
</dbReference>
<keyword evidence="4 7" id="KW-1133">Transmembrane helix</keyword>
<dbReference type="STRING" id="246194.CHY_0633"/>
<reference evidence="9 10" key="1">
    <citation type="journal article" date="2005" name="PLoS Genet.">
        <title>Life in hot carbon monoxide: the complete genome sequence of Carboxydothermus hydrogenoformans Z-2901.</title>
        <authorList>
            <person name="Wu M."/>
            <person name="Ren Q."/>
            <person name="Durkin A.S."/>
            <person name="Daugherty S.C."/>
            <person name="Brinkac L.M."/>
            <person name="Dodson R.J."/>
            <person name="Madupu R."/>
            <person name="Sullivan S.A."/>
            <person name="Kolonay J.F."/>
            <person name="Haft D.H."/>
            <person name="Nelson W.C."/>
            <person name="Tallon L.J."/>
            <person name="Jones K.M."/>
            <person name="Ulrich L.E."/>
            <person name="Gonzalez J.M."/>
            <person name="Zhulin I.B."/>
            <person name="Robb F.T."/>
            <person name="Eisen J.A."/>
        </authorList>
    </citation>
    <scope>NUCLEOTIDE SEQUENCE [LARGE SCALE GENOMIC DNA]</scope>
    <source>
        <strain evidence="10">ATCC BAA-161 / DSM 6008 / Z-2901</strain>
    </source>
</reference>
<dbReference type="NCBIfam" id="TIGR02532">
    <property type="entry name" value="IV_pilin_GFxxxE"/>
    <property type="match status" value="1"/>
</dbReference>
<dbReference type="InterPro" id="IPR000983">
    <property type="entry name" value="Bac_GSPG_pilin"/>
</dbReference>
<evidence type="ECO:0000256" key="7">
    <source>
        <dbReference type="SAM" id="Phobius"/>
    </source>
</evidence>
<dbReference type="Pfam" id="PF07963">
    <property type="entry name" value="N_methyl"/>
    <property type="match status" value="1"/>
</dbReference>
<evidence type="ECO:0000256" key="4">
    <source>
        <dbReference type="ARBA" id="ARBA00022989"/>
    </source>
</evidence>
<gene>
    <name evidence="9" type="primary">gspG</name>
    <name evidence="9" type="ordered locus">CHY_0633</name>
</gene>
<protein>
    <submittedName>
        <fullName evidence="9">General secretion pathway protein G</fullName>
    </submittedName>
</protein>